<evidence type="ECO:0000256" key="7">
    <source>
        <dbReference type="ARBA" id="ARBA00022691"/>
    </source>
</evidence>
<dbReference type="Pfam" id="PF05253">
    <property type="entry name" value="zf-U11-48K"/>
    <property type="match status" value="1"/>
</dbReference>
<evidence type="ECO:0000256" key="14">
    <source>
        <dbReference type="ARBA" id="ARBA00049393"/>
    </source>
</evidence>
<comment type="catalytic activity">
    <reaction evidence="13 15">
        <text>cytidine(4) in tRNA(Gly)(GCC) + S-adenosyl-L-methionine = 2'-O-methylcytidine(4) in tRNA(Gly)(GCC) + S-adenosyl-L-homocysteine + H(+)</text>
        <dbReference type="Rhea" id="RHEA:43192"/>
        <dbReference type="Rhea" id="RHEA-COMP:10399"/>
        <dbReference type="Rhea" id="RHEA-COMP:10400"/>
        <dbReference type="ChEBI" id="CHEBI:15378"/>
        <dbReference type="ChEBI" id="CHEBI:57856"/>
        <dbReference type="ChEBI" id="CHEBI:59789"/>
        <dbReference type="ChEBI" id="CHEBI:74495"/>
        <dbReference type="ChEBI" id="CHEBI:82748"/>
        <dbReference type="EC" id="2.1.1.225"/>
    </reaction>
</comment>
<evidence type="ECO:0000256" key="9">
    <source>
        <dbReference type="ARBA" id="ARBA00022723"/>
    </source>
</evidence>
<protein>
    <recommendedName>
        <fullName evidence="4 15">tRNA:m(4)X modification enzyme TRM13</fullName>
        <ecNumber evidence="3 15">2.1.1.225</ecNumber>
    </recommendedName>
</protein>
<feature type="region of interest" description="Disordered" evidence="16">
    <location>
        <begin position="392"/>
        <end position="414"/>
    </location>
</feature>
<evidence type="ECO:0000256" key="5">
    <source>
        <dbReference type="ARBA" id="ARBA00022603"/>
    </source>
</evidence>
<dbReference type="InterPro" id="IPR007871">
    <property type="entry name" value="Methyltransferase_TRM13"/>
</dbReference>
<keyword evidence="19" id="KW-1185">Reference proteome</keyword>
<evidence type="ECO:0000256" key="2">
    <source>
        <dbReference type="ARBA" id="ARBA00005265"/>
    </source>
</evidence>
<dbReference type="EMBL" id="GG745384">
    <property type="protein sequence ID" value="KNE72872.1"/>
    <property type="molecule type" value="Genomic_DNA"/>
</dbReference>
<evidence type="ECO:0000313" key="18">
    <source>
        <dbReference type="EMBL" id="KNE72872.1"/>
    </source>
</evidence>
<dbReference type="EC" id="2.1.1.225" evidence="3 15"/>
<accession>A0A0L0TDQ3</accession>
<dbReference type="GO" id="GO:0030488">
    <property type="term" value="P:tRNA methylation"/>
    <property type="evidence" value="ECO:0007669"/>
    <property type="project" value="InterPro"/>
</dbReference>
<keyword evidence="5 15" id="KW-0489">Methyltransferase</keyword>
<comment type="function">
    <text evidence="1 15">tRNA methylase which 2'-O-methylates cytidine(4) in tRNA(Pro) and tRNA(Gly)(GCC), and adenosine(4) in tRNA(His).</text>
</comment>
<dbReference type="AlphaFoldDB" id="A0A0L0TDQ3"/>
<comment type="similarity">
    <text evidence="2 15">Belongs to the methyltransferase TRM13 family.</text>
</comment>
<proteinExistence type="inferred from homology"/>
<evidence type="ECO:0000259" key="17">
    <source>
        <dbReference type="PROSITE" id="PS51800"/>
    </source>
</evidence>
<feature type="domain" description="CHHC U11-48K-type" evidence="17">
    <location>
        <begin position="111"/>
        <end position="138"/>
    </location>
</feature>
<evidence type="ECO:0000256" key="13">
    <source>
        <dbReference type="ARBA" id="ARBA00048635"/>
    </source>
</evidence>
<comment type="catalytic activity">
    <reaction evidence="12 15">
        <text>cytidine(4) in tRNA(Pro) + S-adenosyl-L-methionine = 2'-O-methylcytidine(4) in tRNA(Pro) + S-adenosyl-L-homocysteine + H(+)</text>
        <dbReference type="Rhea" id="RHEA:32767"/>
        <dbReference type="Rhea" id="RHEA-COMP:10397"/>
        <dbReference type="Rhea" id="RHEA-COMP:10398"/>
        <dbReference type="ChEBI" id="CHEBI:15378"/>
        <dbReference type="ChEBI" id="CHEBI:57856"/>
        <dbReference type="ChEBI" id="CHEBI:59789"/>
        <dbReference type="ChEBI" id="CHEBI:74495"/>
        <dbReference type="ChEBI" id="CHEBI:82748"/>
        <dbReference type="EC" id="2.1.1.225"/>
    </reaction>
</comment>
<dbReference type="OMA" id="HRCSWRS"/>
<evidence type="ECO:0000256" key="16">
    <source>
        <dbReference type="SAM" id="MobiDB-lite"/>
    </source>
</evidence>
<keyword evidence="11 15" id="KW-0862">Zinc</keyword>
<keyword evidence="6 15" id="KW-0808">Transferase</keyword>
<dbReference type="PANTHER" id="PTHR12998">
    <property type="entry name" value="TRNA:M(4)X MODIFICATION ENZYME TRM13 HOMOLOG"/>
    <property type="match status" value="1"/>
</dbReference>
<evidence type="ECO:0000313" key="19">
    <source>
        <dbReference type="Proteomes" id="UP000054350"/>
    </source>
</evidence>
<dbReference type="Pfam" id="PF05206">
    <property type="entry name" value="TRM13"/>
    <property type="match status" value="1"/>
</dbReference>
<evidence type="ECO:0000256" key="12">
    <source>
        <dbReference type="ARBA" id="ARBA00048165"/>
    </source>
</evidence>
<dbReference type="VEuPathDB" id="FungiDB:AMAG_16972"/>
<dbReference type="PANTHER" id="PTHR12998:SF0">
    <property type="entry name" value="TRNA:M(4)X MODIFICATION ENZYME TRM13 HOMOLOG"/>
    <property type="match status" value="1"/>
</dbReference>
<dbReference type="PROSITE" id="PS51800">
    <property type="entry name" value="ZF_CHHC_U11_48K"/>
    <property type="match status" value="1"/>
</dbReference>
<keyword evidence="7 15" id="KW-0949">S-adenosyl-L-methionine</keyword>
<evidence type="ECO:0000256" key="6">
    <source>
        <dbReference type="ARBA" id="ARBA00022679"/>
    </source>
</evidence>
<dbReference type="eggNOG" id="KOG2811">
    <property type="taxonomic scope" value="Eukaryota"/>
</dbReference>
<reference evidence="18 19" key="1">
    <citation type="submission" date="2009-11" db="EMBL/GenBank/DDBJ databases">
        <title>Annotation of Allomyces macrogynus ATCC 38327.</title>
        <authorList>
            <consortium name="The Broad Institute Genome Sequencing Platform"/>
            <person name="Russ C."/>
            <person name="Cuomo C."/>
            <person name="Burger G."/>
            <person name="Gray M.W."/>
            <person name="Holland P.W.H."/>
            <person name="King N."/>
            <person name="Lang F.B.F."/>
            <person name="Roger A.J."/>
            <person name="Ruiz-Trillo I."/>
            <person name="Young S.K."/>
            <person name="Zeng Q."/>
            <person name="Gargeya S."/>
            <person name="Fitzgerald M."/>
            <person name="Haas B."/>
            <person name="Abouelleil A."/>
            <person name="Alvarado L."/>
            <person name="Arachchi H.M."/>
            <person name="Berlin A."/>
            <person name="Chapman S.B."/>
            <person name="Gearin G."/>
            <person name="Goldberg J."/>
            <person name="Griggs A."/>
            <person name="Gujja S."/>
            <person name="Hansen M."/>
            <person name="Heiman D."/>
            <person name="Howarth C."/>
            <person name="Larimer J."/>
            <person name="Lui A."/>
            <person name="MacDonald P.J.P."/>
            <person name="McCowen C."/>
            <person name="Montmayeur A."/>
            <person name="Murphy C."/>
            <person name="Neiman D."/>
            <person name="Pearson M."/>
            <person name="Priest M."/>
            <person name="Roberts A."/>
            <person name="Saif S."/>
            <person name="Shea T."/>
            <person name="Sisk P."/>
            <person name="Stolte C."/>
            <person name="Sykes S."/>
            <person name="Wortman J."/>
            <person name="Nusbaum C."/>
            <person name="Birren B."/>
        </authorList>
    </citation>
    <scope>NUCLEOTIDE SEQUENCE [LARGE SCALE GENOMIC DNA]</scope>
    <source>
        <strain evidence="18 19">ATCC 38327</strain>
    </source>
</reference>
<evidence type="ECO:0000256" key="15">
    <source>
        <dbReference type="RuleBase" id="RU367103"/>
    </source>
</evidence>
<sequence length="474" mass="52222">MAGSDSEKPATTLKRTRGESDGAASIISTSTSAESLTAVPAPAPIPAPSASKRRKTKEPPAIPPVPDKPNQCHFLVKRKWRYCSLAARKGKKYCGEHAHLDESESKPDDPRVPCPLDPNHTVQQSRIEEHLTKCNSRIVPAPYRVVDFNLVHAPFTNAVTPLQARSRDEIATLIAKVRKAYAAMLAEHGPIELVELDHAALDEKKKVKGTWKHVRQQASLVAHLERIGALETDRAFVEFGAGKGELGHYVQSALTSKTITAPFYTVDRSNFRLKFDRYMAVERLALDIKDLDLAKVESLNLPVVALSKHLCGGATDLTLTCLGHYANAVQPKQGISHVVIALCCHHRCTRETYVGMPWLERFGVTVDEVPVLGQMGGWAICGPERSVVAADEEEEPEHEVSAEEQAAATAPGEHYSGLTHAEREEIGFMVKRVLDYGRVVWLNEHGMDAKLVYYVDRAVSLENCALIAMPKRTE</sequence>
<dbReference type="Pfam" id="PF11722">
    <property type="entry name" value="zf-TRM13_CCCH"/>
    <property type="match status" value="1"/>
</dbReference>
<comment type="catalytic activity">
    <reaction evidence="14 15">
        <text>adenosine(4) in tRNA(His) + S-adenosyl-L-methionine = 2'-O-methyladenosine(4) in tRNA(His) + S-adenosyl-L-homocysteine + H(+)</text>
        <dbReference type="Rhea" id="RHEA:43196"/>
        <dbReference type="Rhea" id="RHEA-COMP:10401"/>
        <dbReference type="Rhea" id="RHEA-COMP:10402"/>
        <dbReference type="ChEBI" id="CHEBI:15378"/>
        <dbReference type="ChEBI" id="CHEBI:57856"/>
        <dbReference type="ChEBI" id="CHEBI:59789"/>
        <dbReference type="ChEBI" id="CHEBI:74411"/>
        <dbReference type="ChEBI" id="CHEBI:74477"/>
        <dbReference type="EC" id="2.1.1.225"/>
    </reaction>
</comment>
<keyword evidence="10 15" id="KW-0863">Zinc-finger</keyword>
<evidence type="ECO:0000256" key="4">
    <source>
        <dbReference type="ARBA" id="ARBA00015883"/>
    </source>
</evidence>
<organism evidence="18 19">
    <name type="scientific">Allomyces macrogynus (strain ATCC 38327)</name>
    <name type="common">Allomyces javanicus var. macrogynus</name>
    <dbReference type="NCBI Taxonomy" id="578462"/>
    <lineage>
        <taxon>Eukaryota</taxon>
        <taxon>Fungi</taxon>
        <taxon>Fungi incertae sedis</taxon>
        <taxon>Blastocladiomycota</taxon>
        <taxon>Blastocladiomycetes</taxon>
        <taxon>Blastocladiales</taxon>
        <taxon>Blastocladiaceae</taxon>
        <taxon>Allomyces</taxon>
    </lineage>
</organism>
<dbReference type="GO" id="GO:0106050">
    <property type="term" value="F:tRNA 2'-O-methyltransferase activity"/>
    <property type="evidence" value="ECO:0007669"/>
    <property type="project" value="UniProtKB-UniRule"/>
</dbReference>
<feature type="compositionally biased region" description="Low complexity" evidence="16">
    <location>
        <begin position="23"/>
        <end position="40"/>
    </location>
</feature>
<gene>
    <name evidence="18" type="ORF">AMAG_16972</name>
</gene>
<keyword evidence="9 15" id="KW-0479">Metal-binding</keyword>
<evidence type="ECO:0000256" key="11">
    <source>
        <dbReference type="ARBA" id="ARBA00022833"/>
    </source>
</evidence>
<reference evidence="19" key="2">
    <citation type="submission" date="2009-11" db="EMBL/GenBank/DDBJ databases">
        <title>The Genome Sequence of Allomyces macrogynus strain ATCC 38327.</title>
        <authorList>
            <consortium name="The Broad Institute Genome Sequencing Platform"/>
            <person name="Russ C."/>
            <person name="Cuomo C."/>
            <person name="Shea T."/>
            <person name="Young S.K."/>
            <person name="Zeng Q."/>
            <person name="Koehrsen M."/>
            <person name="Haas B."/>
            <person name="Borodovsky M."/>
            <person name="Guigo R."/>
            <person name="Alvarado L."/>
            <person name="Berlin A."/>
            <person name="Borenstein D."/>
            <person name="Chen Z."/>
            <person name="Engels R."/>
            <person name="Freedman E."/>
            <person name="Gellesch M."/>
            <person name="Goldberg J."/>
            <person name="Griggs A."/>
            <person name="Gujja S."/>
            <person name="Heiman D."/>
            <person name="Hepburn T."/>
            <person name="Howarth C."/>
            <person name="Jen D."/>
            <person name="Larson L."/>
            <person name="Lewis B."/>
            <person name="Mehta T."/>
            <person name="Park D."/>
            <person name="Pearson M."/>
            <person name="Roberts A."/>
            <person name="Saif S."/>
            <person name="Shenoy N."/>
            <person name="Sisk P."/>
            <person name="Stolte C."/>
            <person name="Sykes S."/>
            <person name="Walk T."/>
            <person name="White J."/>
            <person name="Yandava C."/>
            <person name="Burger G."/>
            <person name="Gray M.W."/>
            <person name="Holland P.W.H."/>
            <person name="King N."/>
            <person name="Lang F.B.F."/>
            <person name="Roger A.J."/>
            <person name="Ruiz-Trillo I."/>
            <person name="Lander E."/>
            <person name="Nusbaum C."/>
        </authorList>
    </citation>
    <scope>NUCLEOTIDE SEQUENCE [LARGE SCALE GENOMIC DNA]</scope>
    <source>
        <strain evidence="19">ATCC 38327</strain>
    </source>
</reference>
<dbReference type="Proteomes" id="UP000054350">
    <property type="component" value="Unassembled WGS sequence"/>
</dbReference>
<dbReference type="InterPro" id="IPR022776">
    <property type="entry name" value="TRM13/UPF0224_CHHC_Znf_dom"/>
</dbReference>
<evidence type="ECO:0000256" key="3">
    <source>
        <dbReference type="ARBA" id="ARBA00012810"/>
    </source>
</evidence>
<evidence type="ECO:0000256" key="8">
    <source>
        <dbReference type="ARBA" id="ARBA00022694"/>
    </source>
</evidence>
<name>A0A0L0TDQ3_ALLM3</name>
<dbReference type="InterPro" id="IPR021721">
    <property type="entry name" value="Znf_CCCH-type_TRM13"/>
</dbReference>
<dbReference type="GO" id="GO:0008270">
    <property type="term" value="F:zinc ion binding"/>
    <property type="evidence" value="ECO:0007669"/>
    <property type="project" value="UniProtKB-KW"/>
</dbReference>
<evidence type="ECO:0000256" key="1">
    <source>
        <dbReference type="ARBA" id="ARBA00002267"/>
    </source>
</evidence>
<dbReference type="OrthoDB" id="258806at2759"/>
<dbReference type="InterPro" id="IPR039044">
    <property type="entry name" value="Trm13"/>
</dbReference>
<evidence type="ECO:0000256" key="10">
    <source>
        <dbReference type="ARBA" id="ARBA00022771"/>
    </source>
</evidence>
<feature type="region of interest" description="Disordered" evidence="16">
    <location>
        <begin position="1"/>
        <end position="70"/>
    </location>
</feature>
<keyword evidence="8 15" id="KW-0819">tRNA processing</keyword>
<dbReference type="STRING" id="578462.A0A0L0TDQ3"/>